<protein>
    <recommendedName>
        <fullName evidence="5">Lipoprotein</fullName>
    </recommendedName>
</protein>
<feature type="region of interest" description="Disordered" evidence="1">
    <location>
        <begin position="26"/>
        <end position="56"/>
    </location>
</feature>
<sequence length="198" mass="21957">MISNERKKAMYKKALAALLATTTTLGLAGCGGNEETPKEDKVEEPTKEKNQETLSTAYLPTEVMSSEETKEMTSGMFISVEDLKAMPDERTLDDGNLAVTYCYQYTITSKDGEEENFQPQTAMPQDLGSDGTMIDERSDASYYMEFTGIEIVEISFFDQNEKGEFEKYVEIDGVNKCAGPVVSEELIKSLGGNQKTLK</sequence>
<evidence type="ECO:0000313" key="4">
    <source>
        <dbReference type="Proteomes" id="UP000824087"/>
    </source>
</evidence>
<proteinExistence type="predicted"/>
<reference evidence="3" key="1">
    <citation type="submission" date="2020-10" db="EMBL/GenBank/DDBJ databases">
        <authorList>
            <person name="Gilroy R."/>
        </authorList>
    </citation>
    <scope>NUCLEOTIDE SEQUENCE</scope>
    <source>
        <strain evidence="3">CHK197-8231</strain>
    </source>
</reference>
<dbReference type="EMBL" id="DVML01000027">
    <property type="protein sequence ID" value="HIU22921.1"/>
    <property type="molecule type" value="Genomic_DNA"/>
</dbReference>
<gene>
    <name evidence="3" type="ORF">IAD49_05010</name>
</gene>
<reference evidence="3" key="2">
    <citation type="journal article" date="2021" name="PeerJ">
        <title>Extensive microbial diversity within the chicken gut microbiome revealed by metagenomics and culture.</title>
        <authorList>
            <person name="Gilroy R."/>
            <person name="Ravi A."/>
            <person name="Getino M."/>
            <person name="Pursley I."/>
            <person name="Horton D.L."/>
            <person name="Alikhan N.F."/>
            <person name="Baker D."/>
            <person name="Gharbi K."/>
            <person name="Hall N."/>
            <person name="Watson M."/>
            <person name="Adriaenssens E.M."/>
            <person name="Foster-Nyarko E."/>
            <person name="Jarju S."/>
            <person name="Secka A."/>
            <person name="Antonio M."/>
            <person name="Oren A."/>
            <person name="Chaudhuri R.R."/>
            <person name="La Ragione R."/>
            <person name="Hildebrand F."/>
            <person name="Pallen M.J."/>
        </authorList>
    </citation>
    <scope>NUCLEOTIDE SEQUENCE</scope>
    <source>
        <strain evidence="3">CHK197-8231</strain>
    </source>
</reference>
<keyword evidence="2" id="KW-0732">Signal</keyword>
<accession>A0A9D1HUE9</accession>
<evidence type="ECO:0000256" key="1">
    <source>
        <dbReference type="SAM" id="MobiDB-lite"/>
    </source>
</evidence>
<feature type="compositionally biased region" description="Basic and acidic residues" evidence="1">
    <location>
        <begin position="35"/>
        <end position="51"/>
    </location>
</feature>
<comment type="caution">
    <text evidence="3">The sequence shown here is derived from an EMBL/GenBank/DDBJ whole genome shotgun (WGS) entry which is preliminary data.</text>
</comment>
<feature type="signal peptide" evidence="2">
    <location>
        <begin position="1"/>
        <end position="28"/>
    </location>
</feature>
<evidence type="ECO:0008006" key="5">
    <source>
        <dbReference type="Google" id="ProtNLM"/>
    </source>
</evidence>
<organism evidence="3 4">
    <name type="scientific">Candidatus Fimihabitans intestinipullorum</name>
    <dbReference type="NCBI Taxonomy" id="2840820"/>
    <lineage>
        <taxon>Bacteria</taxon>
        <taxon>Bacillati</taxon>
        <taxon>Mycoplasmatota</taxon>
        <taxon>Mycoplasmatota incertae sedis</taxon>
        <taxon>Candidatus Fimihabitans</taxon>
    </lineage>
</organism>
<dbReference type="PROSITE" id="PS51257">
    <property type="entry name" value="PROKAR_LIPOPROTEIN"/>
    <property type="match status" value="1"/>
</dbReference>
<dbReference type="Proteomes" id="UP000824087">
    <property type="component" value="Unassembled WGS sequence"/>
</dbReference>
<name>A0A9D1HUE9_9BACT</name>
<evidence type="ECO:0000313" key="3">
    <source>
        <dbReference type="EMBL" id="HIU22921.1"/>
    </source>
</evidence>
<feature type="chain" id="PRO_5039578243" description="Lipoprotein" evidence="2">
    <location>
        <begin position="29"/>
        <end position="198"/>
    </location>
</feature>
<dbReference type="AlphaFoldDB" id="A0A9D1HUE9"/>
<evidence type="ECO:0000256" key="2">
    <source>
        <dbReference type="SAM" id="SignalP"/>
    </source>
</evidence>